<evidence type="ECO:0000313" key="3">
    <source>
        <dbReference type="Proteomes" id="UP000479710"/>
    </source>
</evidence>
<organism evidence="2 3">
    <name type="scientific">Oryza meyeriana var. granulata</name>
    <dbReference type="NCBI Taxonomy" id="110450"/>
    <lineage>
        <taxon>Eukaryota</taxon>
        <taxon>Viridiplantae</taxon>
        <taxon>Streptophyta</taxon>
        <taxon>Embryophyta</taxon>
        <taxon>Tracheophyta</taxon>
        <taxon>Spermatophyta</taxon>
        <taxon>Magnoliopsida</taxon>
        <taxon>Liliopsida</taxon>
        <taxon>Poales</taxon>
        <taxon>Poaceae</taxon>
        <taxon>BOP clade</taxon>
        <taxon>Oryzoideae</taxon>
        <taxon>Oryzeae</taxon>
        <taxon>Oryzinae</taxon>
        <taxon>Oryza</taxon>
        <taxon>Oryza meyeriana</taxon>
    </lineage>
</organism>
<dbReference type="Pfam" id="PF00690">
    <property type="entry name" value="Cation_ATPase_N"/>
    <property type="match status" value="1"/>
</dbReference>
<sequence length="77" mass="8992">MNEEAATPDFQNLPLEDAFAQLDTFRRALSAEDAAERFQLFGANRMEEKRAMMLLLQHSWPVCKESREDMFTLQPKQ</sequence>
<dbReference type="OrthoDB" id="116380at2759"/>
<dbReference type="EMBL" id="SPHZ02000009">
    <property type="protein sequence ID" value="KAF0899973.1"/>
    <property type="molecule type" value="Genomic_DNA"/>
</dbReference>
<comment type="caution">
    <text evidence="2">The sequence shown here is derived from an EMBL/GenBank/DDBJ whole genome shotgun (WGS) entry which is preliminary data.</text>
</comment>
<reference evidence="2 3" key="1">
    <citation type="submission" date="2019-11" db="EMBL/GenBank/DDBJ databases">
        <title>Whole genome sequence of Oryza granulata.</title>
        <authorList>
            <person name="Li W."/>
        </authorList>
    </citation>
    <scope>NUCLEOTIDE SEQUENCE [LARGE SCALE GENOMIC DNA]</scope>
    <source>
        <strain evidence="3">cv. Menghai</strain>
        <tissue evidence="2">Leaf</tissue>
    </source>
</reference>
<gene>
    <name evidence="2" type="ORF">E2562_025916</name>
</gene>
<proteinExistence type="predicted"/>
<dbReference type="InterPro" id="IPR004014">
    <property type="entry name" value="ATPase_P-typ_cation-transptr_N"/>
</dbReference>
<protein>
    <recommendedName>
        <fullName evidence="1">Cation-transporting P-type ATPase N-terminal domain-containing protein</fullName>
    </recommendedName>
</protein>
<evidence type="ECO:0000259" key="1">
    <source>
        <dbReference type="Pfam" id="PF00690"/>
    </source>
</evidence>
<dbReference type="AlphaFoldDB" id="A0A6G1CK33"/>
<evidence type="ECO:0000313" key="2">
    <source>
        <dbReference type="EMBL" id="KAF0899973.1"/>
    </source>
</evidence>
<accession>A0A6G1CK33</accession>
<dbReference type="Proteomes" id="UP000479710">
    <property type="component" value="Unassembled WGS sequence"/>
</dbReference>
<name>A0A6G1CK33_9ORYZ</name>
<feature type="domain" description="Cation-transporting P-type ATPase N-terminal" evidence="1">
    <location>
        <begin position="11"/>
        <end position="51"/>
    </location>
</feature>
<keyword evidence="3" id="KW-1185">Reference proteome</keyword>